<dbReference type="GO" id="GO:0005886">
    <property type="term" value="C:plasma membrane"/>
    <property type="evidence" value="ECO:0007669"/>
    <property type="project" value="UniProtKB-SubCell"/>
</dbReference>
<evidence type="ECO:0000256" key="6">
    <source>
        <dbReference type="SAM" id="MobiDB-lite"/>
    </source>
</evidence>
<dbReference type="Proteomes" id="UP000221024">
    <property type="component" value="Unassembled WGS sequence"/>
</dbReference>
<evidence type="ECO:0000256" key="1">
    <source>
        <dbReference type="ARBA" id="ARBA00004651"/>
    </source>
</evidence>
<feature type="transmembrane region" description="Helical" evidence="7">
    <location>
        <begin position="417"/>
        <end position="437"/>
    </location>
</feature>
<keyword evidence="5 7" id="KW-0472">Membrane</keyword>
<feature type="transmembrane region" description="Helical" evidence="7">
    <location>
        <begin position="375"/>
        <end position="397"/>
    </location>
</feature>
<evidence type="ECO:0000256" key="7">
    <source>
        <dbReference type="SAM" id="Phobius"/>
    </source>
</evidence>
<dbReference type="PANTHER" id="PTHR43478">
    <property type="entry name" value="NA+/H+ ANTIPORTER-RELATED"/>
    <property type="match status" value="1"/>
</dbReference>
<feature type="transmembrane region" description="Helical" evidence="7">
    <location>
        <begin position="179"/>
        <end position="196"/>
    </location>
</feature>
<dbReference type="EMBL" id="PDEP01000016">
    <property type="protein sequence ID" value="PEN05073.1"/>
    <property type="molecule type" value="Genomic_DNA"/>
</dbReference>
<organism evidence="9 10">
    <name type="scientific">Longimonas halophila</name>
    <dbReference type="NCBI Taxonomy" id="1469170"/>
    <lineage>
        <taxon>Bacteria</taxon>
        <taxon>Pseudomonadati</taxon>
        <taxon>Rhodothermota</taxon>
        <taxon>Rhodothermia</taxon>
        <taxon>Rhodothermales</taxon>
        <taxon>Salisaetaceae</taxon>
        <taxon>Longimonas</taxon>
    </lineage>
</organism>
<reference evidence="9 10" key="1">
    <citation type="submission" date="2017-10" db="EMBL/GenBank/DDBJ databases">
        <title>Draft genome of Longimonas halophila.</title>
        <authorList>
            <person name="Goh K.M."/>
            <person name="Shamsir M.S."/>
            <person name="Lim S.W."/>
        </authorList>
    </citation>
    <scope>NUCLEOTIDE SEQUENCE [LARGE SCALE GENOMIC DNA]</scope>
    <source>
        <strain evidence="9 10">KCTC 42399</strain>
    </source>
</reference>
<name>A0A2H3NXJ2_9BACT</name>
<feature type="transmembrane region" description="Helical" evidence="7">
    <location>
        <begin position="449"/>
        <end position="470"/>
    </location>
</feature>
<proteinExistence type="predicted"/>
<sequence>MFASALRTRLPLVFGLLLLGWLGTSLTPSASAQSVDAPRVVLNDIAFSVTVSDPDQQLTPGAQIQVGSATASLEPDGSTWTAEGLVVEETGAYTVRLVQGGTTISEAATRALPGVVSLLPPLLAIGMALAFKRVIPALFLGIWVGAWMAAGFSLSGLFVGLLESLEIYVVGALADESHVAIILFSLMIGGMVGIISKNGGTYGIVERLVGWANTPRRAQLATGTLGVGMFFDDYANTLVVGNTMRPVTDRLKVSREKLAYIVDSTAAPVACVAFVTTWIGYEVGLVGTAVEGLEGFNQGAYSIFLSSLAYSFYPWLALYFVFVVANSSRDFGPMARAEIRARTTGQVVSAEANLDKAAEEDNDEMRPKDGIPLRAYNAVLPILVLVGSVLAGLYWTGIDAAGSDASLREIIGEADSYTSLIWGSLLGVLTAGALSVGQRLLSLEETVEAWYSGLKSMLFAMIILVLAWALSDITGVLHTAEYLVSVLGTTLPPGVVPAIIFVLAAATAFATGSSWGTMGILMPLVVPLVWAVLQANNMADPSNYHIMYSAVSCVLAGSVWGDHCSPISDTTILSSMASGCDHIDHVRTQLPYAMSVGVVALLVGTLPAGFGFPWWLSLLIGAGLLSGALRLFGTPVDTQGEAAVSPSSDESSQPQEASMPST</sequence>
<accession>A0A2H3NXJ2</accession>
<protein>
    <submittedName>
        <fullName evidence="9">Sodium:proton antiporter</fullName>
    </submittedName>
</protein>
<dbReference type="PANTHER" id="PTHR43478:SF1">
    <property type="entry name" value="NA+_H+ ANTIPORTER NHAC-LIKE C-TERMINAL DOMAIN-CONTAINING PROTEIN"/>
    <property type="match status" value="1"/>
</dbReference>
<feature type="transmembrane region" description="Helical" evidence="7">
    <location>
        <begin position="482"/>
        <end position="503"/>
    </location>
</feature>
<feature type="compositionally biased region" description="Low complexity" evidence="6">
    <location>
        <begin position="641"/>
        <end position="662"/>
    </location>
</feature>
<feature type="transmembrane region" description="Helical" evidence="7">
    <location>
        <begin position="590"/>
        <end position="608"/>
    </location>
</feature>
<feature type="transmembrane region" description="Helical" evidence="7">
    <location>
        <begin position="111"/>
        <end position="131"/>
    </location>
</feature>
<feature type="domain" description="Na+/H+ antiporter NhaC-like C-terminal" evidence="8">
    <location>
        <begin position="272"/>
        <end position="600"/>
    </location>
</feature>
<feature type="region of interest" description="Disordered" evidence="6">
    <location>
        <begin position="640"/>
        <end position="662"/>
    </location>
</feature>
<evidence type="ECO:0000256" key="4">
    <source>
        <dbReference type="ARBA" id="ARBA00022989"/>
    </source>
</evidence>
<keyword evidence="10" id="KW-1185">Reference proteome</keyword>
<evidence type="ECO:0000313" key="9">
    <source>
        <dbReference type="EMBL" id="PEN05073.1"/>
    </source>
</evidence>
<dbReference type="Pfam" id="PF03553">
    <property type="entry name" value="Na_H_antiporter"/>
    <property type="match status" value="1"/>
</dbReference>
<keyword evidence="3 7" id="KW-0812">Transmembrane</keyword>
<dbReference type="AlphaFoldDB" id="A0A2H3NXJ2"/>
<evidence type="ECO:0000256" key="3">
    <source>
        <dbReference type="ARBA" id="ARBA00022692"/>
    </source>
</evidence>
<feature type="transmembrane region" description="Helical" evidence="7">
    <location>
        <begin position="545"/>
        <end position="561"/>
    </location>
</feature>
<evidence type="ECO:0000256" key="2">
    <source>
        <dbReference type="ARBA" id="ARBA00022475"/>
    </source>
</evidence>
<dbReference type="InterPro" id="IPR018461">
    <property type="entry name" value="Na/H_Antiport_NhaC-like_C"/>
</dbReference>
<comment type="caution">
    <text evidence="9">The sequence shown here is derived from an EMBL/GenBank/DDBJ whole genome shotgun (WGS) entry which is preliminary data.</text>
</comment>
<feature type="transmembrane region" description="Helical" evidence="7">
    <location>
        <begin position="301"/>
        <end position="325"/>
    </location>
</feature>
<evidence type="ECO:0000259" key="8">
    <source>
        <dbReference type="Pfam" id="PF03553"/>
    </source>
</evidence>
<keyword evidence="4 7" id="KW-1133">Transmembrane helix</keyword>
<evidence type="ECO:0000313" key="10">
    <source>
        <dbReference type="Proteomes" id="UP000221024"/>
    </source>
</evidence>
<dbReference type="RefSeq" id="WP_098063215.1">
    <property type="nucleotide sequence ID" value="NZ_PDEP01000016.1"/>
</dbReference>
<feature type="transmembrane region" description="Helical" evidence="7">
    <location>
        <begin position="515"/>
        <end position="533"/>
    </location>
</feature>
<gene>
    <name evidence="9" type="ORF">CRI93_13720</name>
</gene>
<comment type="subcellular location">
    <subcellularLocation>
        <location evidence="1">Cell membrane</location>
        <topology evidence="1">Multi-pass membrane protein</topology>
    </subcellularLocation>
</comment>
<feature type="transmembrane region" description="Helical" evidence="7">
    <location>
        <begin position="258"/>
        <end position="281"/>
    </location>
</feature>
<feature type="transmembrane region" description="Helical" evidence="7">
    <location>
        <begin position="138"/>
        <end position="159"/>
    </location>
</feature>
<keyword evidence="2" id="KW-1003">Cell membrane</keyword>
<dbReference type="OrthoDB" id="9762978at2"/>
<evidence type="ECO:0000256" key="5">
    <source>
        <dbReference type="ARBA" id="ARBA00023136"/>
    </source>
</evidence>